<reference evidence="3 5" key="1">
    <citation type="submission" date="2017-09" db="EMBL/GenBank/DDBJ databases">
        <authorList>
            <person name="Thomas P."/>
            <person name="Seyboldt C."/>
        </authorList>
    </citation>
    <scope>NUCLEOTIDE SEQUENCE [LARGE SCALE GENOMIC DNA]</scope>
    <source>
        <strain evidence="3 5">DSM 7534</strain>
    </source>
</reference>
<dbReference type="GeneID" id="303560524"/>
<dbReference type="EMBL" id="CP099799">
    <property type="protein sequence ID" value="USS00892.1"/>
    <property type="molecule type" value="Genomic_DNA"/>
</dbReference>
<evidence type="ECO:0000256" key="1">
    <source>
        <dbReference type="PROSITE-ProRule" id="PRU00285"/>
    </source>
</evidence>
<organism evidence="3 5">
    <name type="scientific">Clostridium septicum</name>
    <dbReference type="NCBI Taxonomy" id="1504"/>
    <lineage>
        <taxon>Bacteria</taxon>
        <taxon>Bacillati</taxon>
        <taxon>Bacillota</taxon>
        <taxon>Clostridia</taxon>
        <taxon>Eubacteriales</taxon>
        <taxon>Clostridiaceae</taxon>
        <taxon>Clostridium</taxon>
    </lineage>
</organism>
<proteinExistence type="inferred from homology"/>
<dbReference type="PROSITE" id="PS01031">
    <property type="entry name" value="SHSP"/>
    <property type="match status" value="1"/>
</dbReference>
<dbReference type="KEGG" id="csep:CP523_07530"/>
<feature type="domain" description="SHSP" evidence="2">
    <location>
        <begin position="27"/>
        <end position="118"/>
    </location>
</feature>
<keyword evidence="6" id="KW-1185">Reference proteome</keyword>
<accession>A0A9N7JKI1</accession>
<name>A0A9N7JKI1_CLOSE</name>
<sequence>MDDKNIYNKFKMNKNKFIFDLMNSNSLKENSNNNPIINITENKNYYSIFISLNEFKKEEILLKYINNFLILNLNLRNKNNKSLKYKRLFYLKDIDICNITNKISANLIYLKVPKIVNC</sequence>
<reference evidence="4" key="2">
    <citation type="submission" date="2022-06" db="EMBL/GenBank/DDBJ databases">
        <authorList>
            <person name="Holder M.E."/>
            <person name="Ajami N.J."/>
            <person name="Petrosino J.F."/>
        </authorList>
    </citation>
    <scope>NUCLEOTIDE SEQUENCE</scope>
    <source>
        <strain evidence="4">RMA 8861</strain>
    </source>
</reference>
<evidence type="ECO:0000259" key="2">
    <source>
        <dbReference type="PROSITE" id="PS01031"/>
    </source>
</evidence>
<dbReference type="SUPFAM" id="SSF49764">
    <property type="entry name" value="HSP20-like chaperones"/>
    <property type="match status" value="1"/>
</dbReference>
<comment type="similarity">
    <text evidence="1">Belongs to the small heat shock protein (HSP20) family.</text>
</comment>
<evidence type="ECO:0000313" key="5">
    <source>
        <dbReference type="Proteomes" id="UP000280586"/>
    </source>
</evidence>
<gene>
    <name evidence="3" type="ORF">CP523_07530</name>
    <name evidence="4" type="ORF">NH397_15870</name>
</gene>
<protein>
    <recommendedName>
        <fullName evidence="2">SHSP domain-containing protein</fullName>
    </recommendedName>
</protein>
<dbReference type="InterPro" id="IPR002068">
    <property type="entry name" value="A-crystallin/Hsp20_dom"/>
</dbReference>
<dbReference type="EMBL" id="CP023671">
    <property type="protein sequence ID" value="AYE34303.1"/>
    <property type="molecule type" value="Genomic_DNA"/>
</dbReference>
<dbReference type="RefSeq" id="WP_120140749.1">
    <property type="nucleotide sequence ID" value="NZ_CABMIZ010000002.1"/>
</dbReference>
<dbReference type="AlphaFoldDB" id="A0A9N7JKI1"/>
<evidence type="ECO:0000313" key="6">
    <source>
        <dbReference type="Proteomes" id="UP001055437"/>
    </source>
</evidence>
<dbReference type="Proteomes" id="UP000280586">
    <property type="component" value="Chromosome"/>
</dbReference>
<evidence type="ECO:0000313" key="4">
    <source>
        <dbReference type="EMBL" id="USS00892.1"/>
    </source>
</evidence>
<dbReference type="Proteomes" id="UP001055437">
    <property type="component" value="Chromosome"/>
</dbReference>
<dbReference type="Gene3D" id="2.60.40.790">
    <property type="match status" value="1"/>
</dbReference>
<dbReference type="InterPro" id="IPR008978">
    <property type="entry name" value="HSP20-like_chaperone"/>
</dbReference>
<evidence type="ECO:0000313" key="3">
    <source>
        <dbReference type="EMBL" id="AYE34303.1"/>
    </source>
</evidence>